<dbReference type="AlphaFoldDB" id="A0A4Y2H7P1"/>
<dbReference type="EMBL" id="BGPR01101633">
    <property type="protein sequence ID" value="GBM60334.1"/>
    <property type="molecule type" value="Genomic_DNA"/>
</dbReference>
<evidence type="ECO:0000256" key="1">
    <source>
        <dbReference type="SAM" id="MobiDB-lite"/>
    </source>
</evidence>
<feature type="non-terminal residue" evidence="2">
    <location>
        <position position="45"/>
    </location>
</feature>
<evidence type="ECO:0000313" key="3">
    <source>
        <dbReference type="Proteomes" id="UP000499080"/>
    </source>
</evidence>
<sequence length="45" mass="4601">MPSFARTTPRPGLACGEEGFPSPYRGGISVGVGAEPLSLHNSGSR</sequence>
<organism evidence="2 3">
    <name type="scientific">Araneus ventricosus</name>
    <name type="common">Orbweaver spider</name>
    <name type="synonym">Epeira ventricosa</name>
    <dbReference type="NCBI Taxonomy" id="182803"/>
    <lineage>
        <taxon>Eukaryota</taxon>
        <taxon>Metazoa</taxon>
        <taxon>Ecdysozoa</taxon>
        <taxon>Arthropoda</taxon>
        <taxon>Chelicerata</taxon>
        <taxon>Arachnida</taxon>
        <taxon>Araneae</taxon>
        <taxon>Araneomorphae</taxon>
        <taxon>Entelegynae</taxon>
        <taxon>Araneoidea</taxon>
        <taxon>Araneidae</taxon>
        <taxon>Araneus</taxon>
    </lineage>
</organism>
<accession>A0A4Y2H7P1</accession>
<gene>
    <name evidence="2" type="ORF">AVEN_243899_1</name>
</gene>
<reference evidence="2 3" key="1">
    <citation type="journal article" date="2019" name="Sci. Rep.">
        <title>Orb-weaving spider Araneus ventricosus genome elucidates the spidroin gene catalogue.</title>
        <authorList>
            <person name="Kono N."/>
            <person name="Nakamura H."/>
            <person name="Ohtoshi R."/>
            <person name="Moran D.A.P."/>
            <person name="Shinohara A."/>
            <person name="Yoshida Y."/>
            <person name="Fujiwara M."/>
            <person name="Mori M."/>
            <person name="Tomita M."/>
            <person name="Arakawa K."/>
        </authorList>
    </citation>
    <scope>NUCLEOTIDE SEQUENCE [LARGE SCALE GENOMIC DNA]</scope>
</reference>
<feature type="region of interest" description="Disordered" evidence="1">
    <location>
        <begin position="1"/>
        <end position="45"/>
    </location>
</feature>
<dbReference type="Proteomes" id="UP000499080">
    <property type="component" value="Unassembled WGS sequence"/>
</dbReference>
<name>A0A4Y2H7P1_ARAVE</name>
<keyword evidence="3" id="KW-1185">Reference proteome</keyword>
<evidence type="ECO:0000313" key="2">
    <source>
        <dbReference type="EMBL" id="GBM60334.1"/>
    </source>
</evidence>
<comment type="caution">
    <text evidence="2">The sequence shown here is derived from an EMBL/GenBank/DDBJ whole genome shotgun (WGS) entry which is preliminary data.</text>
</comment>
<protein>
    <submittedName>
        <fullName evidence="2">Uncharacterized protein</fullName>
    </submittedName>
</protein>
<proteinExistence type="predicted"/>